<dbReference type="PANTHER" id="PTHR44591">
    <property type="entry name" value="STRESS RESPONSE REGULATOR PROTEIN 1"/>
    <property type="match status" value="1"/>
</dbReference>
<organism evidence="4 5">
    <name type="scientific">Azospirillum lipoferum</name>
    <dbReference type="NCBI Taxonomy" id="193"/>
    <lineage>
        <taxon>Bacteria</taxon>
        <taxon>Pseudomonadati</taxon>
        <taxon>Pseudomonadota</taxon>
        <taxon>Alphaproteobacteria</taxon>
        <taxon>Rhodospirillales</taxon>
        <taxon>Azospirillaceae</taxon>
        <taxon>Azospirillum</taxon>
    </lineage>
</organism>
<feature type="domain" description="Response regulatory" evidence="3">
    <location>
        <begin position="6"/>
        <end position="118"/>
    </location>
</feature>
<dbReference type="InterPro" id="IPR011006">
    <property type="entry name" value="CheY-like_superfamily"/>
</dbReference>
<keyword evidence="5" id="KW-1185">Reference proteome</keyword>
<dbReference type="EMBL" id="VTTN01000021">
    <property type="protein sequence ID" value="KAA0590475.1"/>
    <property type="molecule type" value="Genomic_DNA"/>
</dbReference>
<sequence>MLSVPTICVVDDDEGIRESLDNFLRSVGMRARTFSSAEEFIAYEGEVGCLITDLNLTGMDGFSLQMVLLQLGRRYPVIVMTAFATPAARSRSLAQGAVAFVTKPLDPENLLLLIEDALKKNQGNREQ</sequence>
<dbReference type="SUPFAM" id="SSF52172">
    <property type="entry name" value="CheY-like"/>
    <property type="match status" value="1"/>
</dbReference>
<dbReference type="InterPro" id="IPR001789">
    <property type="entry name" value="Sig_transdc_resp-reg_receiver"/>
</dbReference>
<dbReference type="AlphaFoldDB" id="A0A5A9G9K3"/>
<evidence type="ECO:0000313" key="4">
    <source>
        <dbReference type="EMBL" id="KAA0590475.1"/>
    </source>
</evidence>
<evidence type="ECO:0000313" key="5">
    <source>
        <dbReference type="Proteomes" id="UP000324927"/>
    </source>
</evidence>
<dbReference type="OrthoDB" id="9782655at2"/>
<evidence type="ECO:0000256" key="1">
    <source>
        <dbReference type="ARBA" id="ARBA00022553"/>
    </source>
</evidence>
<evidence type="ECO:0000256" key="2">
    <source>
        <dbReference type="PROSITE-ProRule" id="PRU00169"/>
    </source>
</evidence>
<feature type="modified residue" description="4-aspartylphosphate" evidence="2">
    <location>
        <position position="53"/>
    </location>
</feature>
<proteinExistence type="predicted"/>
<dbReference type="SMART" id="SM00448">
    <property type="entry name" value="REC"/>
    <property type="match status" value="1"/>
</dbReference>
<dbReference type="GO" id="GO:0000160">
    <property type="term" value="P:phosphorelay signal transduction system"/>
    <property type="evidence" value="ECO:0007669"/>
    <property type="project" value="InterPro"/>
</dbReference>
<dbReference type="Proteomes" id="UP000324927">
    <property type="component" value="Unassembled WGS sequence"/>
</dbReference>
<dbReference type="PROSITE" id="PS50110">
    <property type="entry name" value="RESPONSE_REGULATORY"/>
    <property type="match status" value="1"/>
</dbReference>
<comment type="caution">
    <text evidence="4">The sequence shown here is derived from an EMBL/GenBank/DDBJ whole genome shotgun (WGS) entry which is preliminary data.</text>
</comment>
<dbReference type="PANTHER" id="PTHR44591:SF25">
    <property type="entry name" value="CHEMOTAXIS TWO-COMPONENT RESPONSE REGULATOR"/>
    <property type="match status" value="1"/>
</dbReference>
<evidence type="ECO:0000259" key="3">
    <source>
        <dbReference type="PROSITE" id="PS50110"/>
    </source>
</evidence>
<dbReference type="Pfam" id="PF00072">
    <property type="entry name" value="Response_reg"/>
    <property type="match status" value="1"/>
</dbReference>
<dbReference type="Gene3D" id="3.40.50.2300">
    <property type="match status" value="1"/>
</dbReference>
<dbReference type="InterPro" id="IPR050595">
    <property type="entry name" value="Bact_response_regulator"/>
</dbReference>
<name>A0A5A9G9K3_AZOLI</name>
<keyword evidence="1 2" id="KW-0597">Phosphoprotein</keyword>
<dbReference type="RefSeq" id="WP_149234918.1">
    <property type="nucleotide sequence ID" value="NZ_JALJXJ010000012.1"/>
</dbReference>
<accession>A0A5A9G9K3</accession>
<reference evidence="4 5" key="1">
    <citation type="submission" date="2019-08" db="EMBL/GenBank/DDBJ databases">
        <authorList>
            <person name="Grouzdev D."/>
            <person name="Tikhonova E."/>
            <person name="Kravchenko I."/>
        </authorList>
    </citation>
    <scope>NUCLEOTIDE SEQUENCE [LARGE SCALE GENOMIC DNA]</scope>
    <source>
        <strain evidence="4 5">59b</strain>
    </source>
</reference>
<protein>
    <submittedName>
        <fullName evidence="4">Response regulator</fullName>
    </submittedName>
</protein>
<gene>
    <name evidence="4" type="ORF">FZ942_31085</name>
</gene>